<dbReference type="Pfam" id="PF01612">
    <property type="entry name" value="DNA_pol_A_exo1"/>
    <property type="match status" value="1"/>
</dbReference>
<keyword evidence="2" id="KW-0378">Hydrolase</keyword>
<dbReference type="InterPro" id="IPR002562">
    <property type="entry name" value="3'-5'_exonuclease_dom"/>
</dbReference>
<dbReference type="InterPro" id="IPR036397">
    <property type="entry name" value="RNaseH_sf"/>
</dbReference>
<dbReference type="GO" id="GO:0033890">
    <property type="term" value="F:ribonuclease D activity"/>
    <property type="evidence" value="ECO:0007669"/>
    <property type="project" value="UniProtKB-EC"/>
</dbReference>
<reference evidence="2 3" key="1">
    <citation type="submission" date="2018-06" db="EMBL/GenBank/DDBJ databases">
        <authorList>
            <consortium name="Pathogen Informatics"/>
            <person name="Doyle S."/>
        </authorList>
    </citation>
    <scope>NUCLEOTIDE SEQUENCE [LARGE SCALE GENOMIC DNA]</scope>
    <source>
        <strain evidence="2 3">NCTC9962</strain>
    </source>
</reference>
<dbReference type="InterPro" id="IPR051086">
    <property type="entry name" value="RNase_D-like"/>
</dbReference>
<evidence type="ECO:0000313" key="3">
    <source>
        <dbReference type="Proteomes" id="UP000254052"/>
    </source>
</evidence>
<dbReference type="PANTHER" id="PTHR47649">
    <property type="entry name" value="RIBONUCLEASE D"/>
    <property type="match status" value="1"/>
</dbReference>
<dbReference type="GO" id="GO:0008408">
    <property type="term" value="F:3'-5' exonuclease activity"/>
    <property type="evidence" value="ECO:0007669"/>
    <property type="project" value="InterPro"/>
</dbReference>
<dbReference type="GO" id="GO:0006139">
    <property type="term" value="P:nucleobase-containing compound metabolic process"/>
    <property type="evidence" value="ECO:0007669"/>
    <property type="project" value="InterPro"/>
</dbReference>
<dbReference type="EMBL" id="UGED01000009">
    <property type="protein sequence ID" value="STL56188.1"/>
    <property type="molecule type" value="Genomic_DNA"/>
</dbReference>
<dbReference type="GO" id="GO:0003676">
    <property type="term" value="F:nucleic acid binding"/>
    <property type="evidence" value="ECO:0007669"/>
    <property type="project" value="InterPro"/>
</dbReference>
<gene>
    <name evidence="2" type="primary">rnd_1</name>
    <name evidence="2" type="ORF">NCTC9962_04640</name>
</gene>
<accession>A0A377BD47</accession>
<name>A0A377BD47_ECOLX</name>
<dbReference type="PANTHER" id="PTHR47649:SF1">
    <property type="entry name" value="RIBONUCLEASE D"/>
    <property type="match status" value="1"/>
</dbReference>
<dbReference type="Proteomes" id="UP000254052">
    <property type="component" value="Unassembled WGS sequence"/>
</dbReference>
<dbReference type="InterPro" id="IPR012337">
    <property type="entry name" value="RNaseH-like_sf"/>
</dbReference>
<dbReference type="Gene3D" id="3.30.420.10">
    <property type="entry name" value="Ribonuclease H-like superfamily/Ribonuclease H"/>
    <property type="match status" value="1"/>
</dbReference>
<protein>
    <submittedName>
        <fullName evidence="2">Ribonuclease D</fullName>
        <ecNumber evidence="2">3.1.13.5</ecNumber>
    </submittedName>
</protein>
<feature type="domain" description="3'-5' exonuclease" evidence="1">
    <location>
        <begin position="1"/>
        <end position="74"/>
    </location>
</feature>
<dbReference type="AlphaFoldDB" id="A0A377BD47"/>
<dbReference type="EC" id="3.1.13.5" evidence="2"/>
<evidence type="ECO:0000259" key="1">
    <source>
        <dbReference type="Pfam" id="PF01612"/>
    </source>
</evidence>
<dbReference type="SUPFAM" id="SSF53098">
    <property type="entry name" value="Ribonuclease H-like"/>
    <property type="match status" value="1"/>
</dbReference>
<evidence type="ECO:0000313" key="2">
    <source>
        <dbReference type="EMBL" id="STL56188.1"/>
    </source>
</evidence>
<proteinExistence type="predicted"/>
<organism evidence="2 3">
    <name type="scientific">Escherichia coli</name>
    <dbReference type="NCBI Taxonomy" id="562"/>
    <lineage>
        <taxon>Bacteria</taxon>
        <taxon>Pseudomonadati</taxon>
        <taxon>Pseudomonadota</taxon>
        <taxon>Gammaproteobacteria</taxon>
        <taxon>Enterobacterales</taxon>
        <taxon>Enterobacteriaceae</taxon>
        <taxon>Escherichia</taxon>
    </lineage>
</organism>
<sequence>MITTDDALASLCEAVRAFPAIALDTEFVRTRTYYPQLGLIQLFDGEHLALSIPLGITDWSPLKAILRDPSITNFSMQAVKIWKCSSMSLAITTTPD</sequence>